<evidence type="ECO:0000256" key="2">
    <source>
        <dbReference type="ARBA" id="ARBA00023015"/>
    </source>
</evidence>
<dbReference type="SUPFAM" id="SSF48498">
    <property type="entry name" value="Tetracyclin repressor-like, C-terminal domain"/>
    <property type="match status" value="1"/>
</dbReference>
<evidence type="ECO:0000313" key="7">
    <source>
        <dbReference type="EMBL" id="TGD70823.1"/>
    </source>
</evidence>
<accession>A0A4Z0LTU3</accession>
<dbReference type="FunFam" id="1.10.10.60:FF:000141">
    <property type="entry name" value="TetR family transcriptional regulator"/>
    <property type="match status" value="1"/>
</dbReference>
<keyword evidence="8" id="KW-1185">Reference proteome</keyword>
<keyword evidence="1" id="KW-0678">Repressor</keyword>
<evidence type="ECO:0000256" key="4">
    <source>
        <dbReference type="ARBA" id="ARBA00023163"/>
    </source>
</evidence>
<dbReference type="GO" id="GO:0003700">
    <property type="term" value="F:DNA-binding transcription factor activity"/>
    <property type="evidence" value="ECO:0007669"/>
    <property type="project" value="TreeGrafter"/>
</dbReference>
<dbReference type="OrthoDB" id="9151800at2"/>
<dbReference type="InterPro" id="IPR009057">
    <property type="entry name" value="Homeodomain-like_sf"/>
</dbReference>
<name>A0A4Z0LTU3_9GAMM</name>
<evidence type="ECO:0000256" key="1">
    <source>
        <dbReference type="ARBA" id="ARBA00022491"/>
    </source>
</evidence>
<dbReference type="EMBL" id="SRLE01000018">
    <property type="protein sequence ID" value="TGD70823.1"/>
    <property type="molecule type" value="Genomic_DNA"/>
</dbReference>
<evidence type="ECO:0000313" key="8">
    <source>
        <dbReference type="Proteomes" id="UP000298050"/>
    </source>
</evidence>
<dbReference type="PANTHER" id="PTHR30055:SF175">
    <property type="entry name" value="HTH-TYPE TRANSCRIPTIONAL REPRESSOR KSTR2"/>
    <property type="match status" value="1"/>
</dbReference>
<evidence type="ECO:0000256" key="3">
    <source>
        <dbReference type="ARBA" id="ARBA00023125"/>
    </source>
</evidence>
<comment type="caution">
    <text evidence="7">The sequence shown here is derived from an EMBL/GenBank/DDBJ whole genome shotgun (WGS) entry which is preliminary data.</text>
</comment>
<dbReference type="PRINTS" id="PR00455">
    <property type="entry name" value="HTHTETR"/>
</dbReference>
<feature type="domain" description="HTH tetR-type" evidence="6">
    <location>
        <begin position="10"/>
        <end position="70"/>
    </location>
</feature>
<dbReference type="AlphaFoldDB" id="A0A4Z0LTU3"/>
<reference evidence="7 8" key="1">
    <citation type="submission" date="2019-04" db="EMBL/GenBank/DDBJ databases">
        <title>Taxonomy of novel Haliea sp. from mangrove soil of West Coast of India.</title>
        <authorList>
            <person name="Verma A."/>
            <person name="Kumar P."/>
            <person name="Krishnamurthi S."/>
        </authorList>
    </citation>
    <scope>NUCLEOTIDE SEQUENCE [LARGE SCALE GENOMIC DNA]</scope>
    <source>
        <strain evidence="7 8">SAOS-164</strain>
    </source>
</reference>
<dbReference type="Proteomes" id="UP000298050">
    <property type="component" value="Unassembled WGS sequence"/>
</dbReference>
<proteinExistence type="predicted"/>
<dbReference type="Gene3D" id="1.10.357.10">
    <property type="entry name" value="Tetracycline Repressor, domain 2"/>
    <property type="match status" value="1"/>
</dbReference>
<feature type="DNA-binding region" description="H-T-H motif" evidence="5">
    <location>
        <begin position="33"/>
        <end position="52"/>
    </location>
</feature>
<evidence type="ECO:0000259" key="6">
    <source>
        <dbReference type="PROSITE" id="PS50977"/>
    </source>
</evidence>
<keyword evidence="3 5" id="KW-0238">DNA-binding</keyword>
<dbReference type="InterPro" id="IPR036271">
    <property type="entry name" value="Tet_transcr_reg_TetR-rel_C_sf"/>
</dbReference>
<dbReference type="GO" id="GO:0000976">
    <property type="term" value="F:transcription cis-regulatory region binding"/>
    <property type="evidence" value="ECO:0007669"/>
    <property type="project" value="TreeGrafter"/>
</dbReference>
<gene>
    <name evidence="7" type="ORF">E4634_20670</name>
</gene>
<dbReference type="SUPFAM" id="SSF46689">
    <property type="entry name" value="Homeodomain-like"/>
    <property type="match status" value="1"/>
</dbReference>
<protein>
    <submittedName>
        <fullName evidence="7">TetR/AcrR family transcriptional regulator</fullName>
    </submittedName>
</protein>
<dbReference type="Pfam" id="PF00440">
    <property type="entry name" value="TetR_N"/>
    <property type="match status" value="1"/>
</dbReference>
<dbReference type="InterPro" id="IPR050109">
    <property type="entry name" value="HTH-type_TetR-like_transc_reg"/>
</dbReference>
<dbReference type="PROSITE" id="PS50977">
    <property type="entry name" value="HTH_TETR_2"/>
    <property type="match status" value="1"/>
</dbReference>
<dbReference type="InterPro" id="IPR001647">
    <property type="entry name" value="HTH_TetR"/>
</dbReference>
<sequence>MSQRMLYQTEETRRHILEMAEQLFLENGFFDTQMKDVAEAVGMSRNTLYRYYRDKVDLGFAILEQILSYVIEDFRLALASSRGRPFTDHREQLTWVLQELLVRQQHESALRFIAEFDAFFSGPRIPENFRDMQNLSAWAPIISEFSAIVRAGIREGSIRDDVNPEVLLQVVLTSTKVMQQEVLLRKAAHGPDAAQLLPLMLTLLMDGLKPQD</sequence>
<keyword evidence="4" id="KW-0804">Transcription</keyword>
<dbReference type="PANTHER" id="PTHR30055">
    <property type="entry name" value="HTH-TYPE TRANSCRIPTIONAL REGULATOR RUTR"/>
    <property type="match status" value="1"/>
</dbReference>
<keyword evidence="2" id="KW-0805">Transcription regulation</keyword>
<evidence type="ECO:0000256" key="5">
    <source>
        <dbReference type="PROSITE-ProRule" id="PRU00335"/>
    </source>
</evidence>
<organism evidence="7 8">
    <name type="scientific">Mangrovimicrobium sediminis</name>
    <dbReference type="NCBI Taxonomy" id="2562682"/>
    <lineage>
        <taxon>Bacteria</taxon>
        <taxon>Pseudomonadati</taxon>
        <taxon>Pseudomonadota</taxon>
        <taxon>Gammaproteobacteria</taxon>
        <taxon>Cellvibrionales</taxon>
        <taxon>Halieaceae</taxon>
        <taxon>Mangrovimicrobium</taxon>
    </lineage>
</organism>